<dbReference type="SUPFAM" id="SSF47807">
    <property type="entry name" value="5' to 3' exonuclease, C-terminal subdomain"/>
    <property type="match status" value="1"/>
</dbReference>
<evidence type="ECO:0000313" key="1">
    <source>
        <dbReference type="EMBL" id="KKK66751.1"/>
    </source>
</evidence>
<name>A0A0F9A3J8_9ZZZZ</name>
<protein>
    <submittedName>
        <fullName evidence="1">Uncharacterized protein</fullName>
    </submittedName>
</protein>
<reference evidence="1" key="1">
    <citation type="journal article" date="2015" name="Nature">
        <title>Complex archaea that bridge the gap between prokaryotes and eukaryotes.</title>
        <authorList>
            <person name="Spang A."/>
            <person name="Saw J.H."/>
            <person name="Jorgensen S.L."/>
            <person name="Zaremba-Niedzwiedzka K."/>
            <person name="Martijn J."/>
            <person name="Lind A.E."/>
            <person name="van Eijk R."/>
            <person name="Schleper C."/>
            <person name="Guy L."/>
            <person name="Ettema T.J."/>
        </authorList>
    </citation>
    <scope>NUCLEOTIDE SEQUENCE</scope>
</reference>
<organism evidence="1">
    <name type="scientific">marine sediment metagenome</name>
    <dbReference type="NCBI Taxonomy" id="412755"/>
    <lineage>
        <taxon>unclassified sequences</taxon>
        <taxon>metagenomes</taxon>
        <taxon>ecological metagenomes</taxon>
    </lineage>
</organism>
<comment type="caution">
    <text evidence="1">The sequence shown here is derived from an EMBL/GenBank/DDBJ whole genome shotgun (WGS) entry which is preliminary data.</text>
</comment>
<dbReference type="Gene3D" id="1.10.150.20">
    <property type="entry name" value="5' to 3' exonuclease, C-terminal subdomain"/>
    <property type="match status" value="1"/>
</dbReference>
<dbReference type="InterPro" id="IPR036279">
    <property type="entry name" value="5-3_exonuclease_C_sf"/>
</dbReference>
<accession>A0A0F9A3J8</accession>
<sequence length="91" mass="10682">MSKEDRRIYFIKRLVDIGPKKAKALIEKFKTLNNVFKVIKKTNLIFTRTGNPKDIEGPLKQLKGFGWKFVQKNKKILFNKSERSVQNTLDI</sequence>
<dbReference type="AlphaFoldDB" id="A0A0F9A3J8"/>
<gene>
    <name evidence="1" type="ORF">LCGC14_2960930</name>
</gene>
<dbReference type="EMBL" id="LAZR01059932">
    <property type="protein sequence ID" value="KKK66751.1"/>
    <property type="molecule type" value="Genomic_DNA"/>
</dbReference>
<proteinExistence type="predicted"/>